<dbReference type="OrthoDB" id="9802640at2"/>
<keyword evidence="3" id="KW-1185">Reference proteome</keyword>
<reference evidence="3" key="1">
    <citation type="submission" date="2018-08" db="EMBL/GenBank/DDBJ databases">
        <authorList>
            <person name="Blom J."/>
        </authorList>
    </citation>
    <scope>NUCLEOTIDE SEQUENCE [LARGE SCALE GENOMIC DNA]</scope>
    <source>
        <strain evidence="3">CCOS 865</strain>
    </source>
</reference>
<feature type="compositionally biased region" description="Basic and acidic residues" evidence="1">
    <location>
        <begin position="1330"/>
        <end position="1343"/>
    </location>
</feature>
<name>A0A383RZI7_9PSED</name>
<dbReference type="EMBL" id="UNOZ01000030">
    <property type="protein sequence ID" value="SYX91861.1"/>
    <property type="molecule type" value="Genomic_DNA"/>
</dbReference>
<dbReference type="Proteomes" id="UP000263595">
    <property type="component" value="Unassembled WGS sequence"/>
</dbReference>
<feature type="region of interest" description="Disordered" evidence="1">
    <location>
        <begin position="1326"/>
        <end position="1361"/>
    </location>
</feature>
<evidence type="ECO:0000256" key="1">
    <source>
        <dbReference type="SAM" id="MobiDB-lite"/>
    </source>
</evidence>
<dbReference type="InterPro" id="IPR036890">
    <property type="entry name" value="HATPase_C_sf"/>
</dbReference>
<organism evidence="2 3">
    <name type="scientific">Pseudomonas reidholzensis</name>
    <dbReference type="NCBI Taxonomy" id="1785162"/>
    <lineage>
        <taxon>Bacteria</taxon>
        <taxon>Pseudomonadati</taxon>
        <taxon>Pseudomonadota</taxon>
        <taxon>Gammaproteobacteria</taxon>
        <taxon>Pseudomonadales</taxon>
        <taxon>Pseudomonadaceae</taxon>
        <taxon>Pseudomonas</taxon>
    </lineage>
</organism>
<gene>
    <name evidence="2" type="ORF">CCOS865_04141</name>
</gene>
<sequence>MDEQLGRLHATACFNSASTFKETTLRSKAYANAALTEFVKLQREQPEILTTLLKGGNQGAKRLNTDPYQGLREVIQNADDLDATSVQFGVQTVRGNKQLVIVHNGLPVELPHVLPMIYPFYSTKQQSAELKGRFGIGLKTLTQLGDNLTVHSAPFHFGSRDDHVAMVEEAEAIRNFYDPHAGQTLVSVDLYPDFDVDSLEAWFDDWAPSDLIFLDNVRAITLFDLDEGIPLKHLSIQQTQSDRHFKLALGKHQSRVTHSTFLVDDNLWERFVCDVKVPAGKARAAKATGDFTPIGVAIPVNGGASGRIHVALPTKIQTSAAFSLDAQFDPSTSREDMIHGAWNQWLTEASGQFLGQLAIYLAQQRNTLAWLAVPVGAKTDSSSDWLNKLFHEQWSKGIEAFKACPTLIDGRYGLSQISYCDVSIDGMLTEADHLAVSGWPMLPEWMRDRDGRWRGVLEALSISHALELGDVFEHCDEDGFEQKSPAWFLDMAVRCLELDEDYLLLDSRWVPLASGQRTQAKAEDEADSWLTGQPPTIGFAARHHLTNVVHPLLLSTPYASLVEWLSESANYKTDVAAQDVLEAFARRFAQNAITADKQDLLDLRDLFEHVDTKNSHLGQEVGAALLIDAFSHVALEDGRSTVSKVLASPISVYLPASIADSQDTWSKAAATTPELLWASPSYAEVFKISKAEQRGIQGESVATSRKRGVKRFLSLLGAEVTPRLVEATTDSAHIVLPSQYSARRFLGRARGGLRRDFVSPDLDAVIRNIRQSPAQPVSRKGRKSRVSAPASAPTAVERAIALFRCIDSNWLSFEPCSRTFAYRESGRSDSSPVPTTWLGRLIDNAWYPNYAGTPCKPGTLIVETKVTLAMYEHHTDFASGLTETDANSEFARALGMRVNPPVSQLVAALERARSTSSPDDVSLMRLYKALAGHCPQGGSTVAHEAMIGDMQAGSLRGKFGIQRSQKGLIAPCVTTSRDCKEWFSMRAVFAGKDIFHGRQPFVLYDRSLTPLWNALGISHPDLKSCIRELESLAKTTYDPKHDALLLDIYRHMDRQLDKATAADRRSLSLLPLRSGDAWITKRPLYYSHYSNLRSEKIALWTPPCAADTISRFVNAAGLERLPFSAAAPAKTNATNDELEFRFQTALRILKADLARDDERSYKAMESWNRFDNATLNMHLPGQLIVNAAPKGARQISIQLHAYSHLSDLAVHFDDEKFIGRSEYGGIAIAGLGDGTCMREIALAWVSAWATSQDREYFPDINLATDAEETSLDMLIAEQERLNGSNRKRIIKRDAGATSTTDSAERPIQTRKLKALPHDFQFTVESVDGSSLEHKGPQPRKTDPLSKPPLTPKRAPSTSVPETAYKQYSSAELQTKAWAYLEASLQRDDAVLVDLQSCRGIGADGVLGKSTFIEMKSFARGAPGEVTLTETEFRRAEESKTNFYLVIVSGLEEGYETELRIYINPTKHLPWTPKGQVAIGGLAKGAALVLKETAD</sequence>
<dbReference type="NCBIfam" id="NF047352">
    <property type="entry name" value="P_loop_sacsin"/>
    <property type="match status" value="1"/>
</dbReference>
<dbReference type="RefSeq" id="WP_119144412.1">
    <property type="nucleotide sequence ID" value="NZ_CBCSFL010000001.1"/>
</dbReference>
<feature type="region of interest" description="Disordered" evidence="1">
    <location>
        <begin position="1286"/>
        <end position="1306"/>
    </location>
</feature>
<evidence type="ECO:0008006" key="4">
    <source>
        <dbReference type="Google" id="ProtNLM"/>
    </source>
</evidence>
<evidence type="ECO:0000313" key="3">
    <source>
        <dbReference type="Proteomes" id="UP000263595"/>
    </source>
</evidence>
<protein>
    <recommendedName>
        <fullName evidence="4">Protein NO VEIN C-terminal domain-containing protein</fullName>
    </recommendedName>
</protein>
<dbReference type="SUPFAM" id="SSF55874">
    <property type="entry name" value="ATPase domain of HSP90 chaperone/DNA topoisomerase II/histidine kinase"/>
    <property type="match status" value="1"/>
</dbReference>
<evidence type="ECO:0000313" key="2">
    <source>
        <dbReference type="EMBL" id="SYX91861.1"/>
    </source>
</evidence>
<proteinExistence type="predicted"/>
<accession>A0A383RZI7</accession>